<reference evidence="3 4" key="1">
    <citation type="submission" date="2018-06" db="EMBL/GenBank/DDBJ databases">
        <title>Whole genome sequencing of four bacterial strains from South Shetland trench revealing bio-synthetic gene clusters.</title>
        <authorList>
            <person name="Abdel-Mageed W.M."/>
            <person name="Lehri B."/>
            <person name="Jarmusch S.A."/>
            <person name="Miranda K."/>
            <person name="Goodfellow M."/>
            <person name="Jaspars M."/>
            <person name="Karlyshev A.V."/>
        </authorList>
    </citation>
    <scope>NUCLEOTIDE SEQUENCE [LARGE SCALE GENOMIC DNA]</scope>
    <source>
        <strain evidence="3 4">SST1</strain>
    </source>
</reference>
<evidence type="ECO:0000256" key="1">
    <source>
        <dbReference type="SAM" id="SignalP"/>
    </source>
</evidence>
<dbReference type="InterPro" id="IPR011051">
    <property type="entry name" value="RmlC_Cupin_sf"/>
</dbReference>
<protein>
    <recommendedName>
        <fullName evidence="2">Cupin type-2 domain-containing protein</fullName>
    </recommendedName>
</protein>
<dbReference type="AlphaFoldDB" id="A0A365P996"/>
<evidence type="ECO:0000313" key="4">
    <source>
        <dbReference type="Proteomes" id="UP000252187"/>
    </source>
</evidence>
<dbReference type="Gene3D" id="2.60.120.10">
    <property type="entry name" value="Jelly Rolls"/>
    <property type="match status" value="1"/>
</dbReference>
<sequence>MTRPSIRGGVALAVAVPVLATAACSPQSTEPPVVERDAIRALDIVEVKQDEPIELAVDGGADGVTVTHRSITLAPGVGTGRHCHHGQLVVVVEQGELTHYADAHPGGVHVYRAGDSVVEDPRYVHETVNEGSEDLVVMVTHFTPEGMPTEETDLAKCEQ</sequence>
<dbReference type="Pfam" id="PF07883">
    <property type="entry name" value="Cupin_2"/>
    <property type="match status" value="1"/>
</dbReference>
<feature type="chain" id="PRO_5017057158" description="Cupin type-2 domain-containing protein" evidence="1">
    <location>
        <begin position="23"/>
        <end position="159"/>
    </location>
</feature>
<organism evidence="3 4">
    <name type="scientific">Dietzia maris</name>
    <dbReference type="NCBI Taxonomy" id="37915"/>
    <lineage>
        <taxon>Bacteria</taxon>
        <taxon>Bacillati</taxon>
        <taxon>Actinomycetota</taxon>
        <taxon>Actinomycetes</taxon>
        <taxon>Mycobacteriales</taxon>
        <taxon>Dietziaceae</taxon>
        <taxon>Dietzia</taxon>
    </lineage>
</organism>
<evidence type="ECO:0000313" key="3">
    <source>
        <dbReference type="EMBL" id="RBA33979.1"/>
    </source>
</evidence>
<proteinExistence type="predicted"/>
<dbReference type="InterPro" id="IPR013096">
    <property type="entry name" value="Cupin_2"/>
</dbReference>
<accession>A0A365P996</accession>
<comment type="caution">
    <text evidence="3">The sequence shown here is derived from an EMBL/GenBank/DDBJ whole genome shotgun (WGS) entry which is preliminary data.</text>
</comment>
<dbReference type="SUPFAM" id="SSF51182">
    <property type="entry name" value="RmlC-like cupins"/>
    <property type="match status" value="1"/>
</dbReference>
<keyword evidence="1" id="KW-0732">Signal</keyword>
<dbReference type="PROSITE" id="PS51257">
    <property type="entry name" value="PROKAR_LIPOPROTEIN"/>
    <property type="match status" value="1"/>
</dbReference>
<dbReference type="Proteomes" id="UP000252187">
    <property type="component" value="Unassembled WGS sequence"/>
</dbReference>
<gene>
    <name evidence="3" type="ORF">DQ226_11200</name>
</gene>
<feature type="domain" description="Cupin type-2" evidence="2">
    <location>
        <begin position="71"/>
        <end position="139"/>
    </location>
</feature>
<feature type="signal peptide" evidence="1">
    <location>
        <begin position="1"/>
        <end position="22"/>
    </location>
</feature>
<name>A0A365P996_9ACTN</name>
<dbReference type="InterPro" id="IPR014710">
    <property type="entry name" value="RmlC-like_jellyroll"/>
</dbReference>
<evidence type="ECO:0000259" key="2">
    <source>
        <dbReference type="Pfam" id="PF07883"/>
    </source>
</evidence>
<dbReference type="EMBL" id="QNTT01000028">
    <property type="protein sequence ID" value="RBA33979.1"/>
    <property type="molecule type" value="Genomic_DNA"/>
</dbReference>